<feature type="signal peptide" evidence="1">
    <location>
        <begin position="1"/>
        <end position="20"/>
    </location>
</feature>
<sequence>MFKIIFALAVSALYFSPGSAFTPRRPGRHTHIRLFASSLLKPAAVPLMDAGKAVARSGELIIELTTVENIYGGALSAVGAQVRNAGDCLAQAAASCRFKTGSELVTDELREAATCLQEAVAKMELGAHEALVDNRNEMASSMEKSISVLADCGRALESAGAGIMTHEPVDKIGTYLVDASEQLLLFSQLTLQLAPNREEAKVASQRLTFAAERMKIAGNELQGIQLAKKTGKSWLKGGNL</sequence>
<dbReference type="Proteomes" id="UP000198406">
    <property type="component" value="Unassembled WGS sequence"/>
</dbReference>
<evidence type="ECO:0000313" key="3">
    <source>
        <dbReference type="Proteomes" id="UP000198406"/>
    </source>
</evidence>
<dbReference type="InParanoid" id="A0A1Z5J960"/>
<dbReference type="OrthoDB" id="42395at2759"/>
<evidence type="ECO:0000313" key="2">
    <source>
        <dbReference type="EMBL" id="GAX10527.1"/>
    </source>
</evidence>
<organism evidence="2 3">
    <name type="scientific">Fistulifera solaris</name>
    <name type="common">Oleaginous diatom</name>
    <dbReference type="NCBI Taxonomy" id="1519565"/>
    <lineage>
        <taxon>Eukaryota</taxon>
        <taxon>Sar</taxon>
        <taxon>Stramenopiles</taxon>
        <taxon>Ochrophyta</taxon>
        <taxon>Bacillariophyta</taxon>
        <taxon>Bacillariophyceae</taxon>
        <taxon>Bacillariophycidae</taxon>
        <taxon>Naviculales</taxon>
        <taxon>Naviculaceae</taxon>
        <taxon>Fistulifera</taxon>
    </lineage>
</organism>
<accession>A0A1Z5J960</accession>
<protein>
    <submittedName>
        <fullName evidence="2">Uncharacterized protein</fullName>
    </submittedName>
</protein>
<feature type="chain" id="PRO_5012916009" evidence="1">
    <location>
        <begin position="21"/>
        <end position="240"/>
    </location>
</feature>
<keyword evidence="3" id="KW-1185">Reference proteome</keyword>
<comment type="caution">
    <text evidence="2">The sequence shown here is derived from an EMBL/GenBank/DDBJ whole genome shotgun (WGS) entry which is preliminary data.</text>
</comment>
<dbReference type="AlphaFoldDB" id="A0A1Z5J960"/>
<gene>
    <name evidence="2" type="ORF">FisN_21Lh234</name>
</gene>
<reference evidence="2 3" key="1">
    <citation type="journal article" date="2015" name="Plant Cell">
        <title>Oil accumulation by the oleaginous diatom Fistulifera solaris as revealed by the genome and transcriptome.</title>
        <authorList>
            <person name="Tanaka T."/>
            <person name="Maeda Y."/>
            <person name="Veluchamy A."/>
            <person name="Tanaka M."/>
            <person name="Abida H."/>
            <person name="Marechal E."/>
            <person name="Bowler C."/>
            <person name="Muto M."/>
            <person name="Sunaga Y."/>
            <person name="Tanaka M."/>
            <person name="Yoshino T."/>
            <person name="Taniguchi T."/>
            <person name="Fukuda Y."/>
            <person name="Nemoto M."/>
            <person name="Matsumoto M."/>
            <person name="Wong P.S."/>
            <person name="Aburatani S."/>
            <person name="Fujibuchi W."/>
        </authorList>
    </citation>
    <scope>NUCLEOTIDE SEQUENCE [LARGE SCALE GENOMIC DNA]</scope>
    <source>
        <strain evidence="2 3">JPCC DA0580</strain>
    </source>
</reference>
<name>A0A1Z5J960_FISSO</name>
<keyword evidence="1" id="KW-0732">Signal</keyword>
<dbReference type="EMBL" id="BDSP01000017">
    <property type="protein sequence ID" value="GAX10527.1"/>
    <property type="molecule type" value="Genomic_DNA"/>
</dbReference>
<proteinExistence type="predicted"/>
<evidence type="ECO:0000256" key="1">
    <source>
        <dbReference type="SAM" id="SignalP"/>
    </source>
</evidence>